<evidence type="ECO:0000313" key="1">
    <source>
        <dbReference type="EMBL" id="KAJ9056516.1"/>
    </source>
</evidence>
<sequence>MTRFLAHLLLLLTSVYCQYSGDYGAVFNRWDDGEDKIDWAVTSNQTGSEEQIPLVIPAGPKRDGAKASPEPIGSEHA</sequence>
<gene>
    <name evidence="1" type="ORF">DSO57_1032302</name>
</gene>
<evidence type="ECO:0000313" key="2">
    <source>
        <dbReference type="Proteomes" id="UP001165960"/>
    </source>
</evidence>
<dbReference type="EMBL" id="QTSX02005921">
    <property type="protein sequence ID" value="KAJ9056516.1"/>
    <property type="molecule type" value="Genomic_DNA"/>
</dbReference>
<accession>A0ACC2S2I7</accession>
<organism evidence="1 2">
    <name type="scientific">Entomophthora muscae</name>
    <dbReference type="NCBI Taxonomy" id="34485"/>
    <lineage>
        <taxon>Eukaryota</taxon>
        <taxon>Fungi</taxon>
        <taxon>Fungi incertae sedis</taxon>
        <taxon>Zoopagomycota</taxon>
        <taxon>Entomophthoromycotina</taxon>
        <taxon>Entomophthoromycetes</taxon>
        <taxon>Entomophthorales</taxon>
        <taxon>Entomophthoraceae</taxon>
        <taxon>Entomophthora</taxon>
    </lineage>
</organism>
<comment type="caution">
    <text evidence="1">The sequence shown here is derived from an EMBL/GenBank/DDBJ whole genome shotgun (WGS) entry which is preliminary data.</text>
</comment>
<reference evidence="1" key="1">
    <citation type="submission" date="2022-04" db="EMBL/GenBank/DDBJ databases">
        <title>Genome of the entomopathogenic fungus Entomophthora muscae.</title>
        <authorList>
            <person name="Elya C."/>
            <person name="Lovett B.R."/>
            <person name="Lee E."/>
            <person name="Macias A.M."/>
            <person name="Hajek A.E."/>
            <person name="De Bivort B.L."/>
            <person name="Kasson M.T."/>
            <person name="De Fine Licht H.H."/>
            <person name="Stajich J.E."/>
        </authorList>
    </citation>
    <scope>NUCLEOTIDE SEQUENCE</scope>
    <source>
        <strain evidence="1">Berkeley</strain>
    </source>
</reference>
<dbReference type="Proteomes" id="UP001165960">
    <property type="component" value="Unassembled WGS sequence"/>
</dbReference>
<keyword evidence="2" id="KW-1185">Reference proteome</keyword>
<proteinExistence type="predicted"/>
<protein>
    <submittedName>
        <fullName evidence="1">Uncharacterized protein</fullName>
    </submittedName>
</protein>
<name>A0ACC2S2I7_9FUNG</name>